<dbReference type="AlphaFoldDB" id="A0A494X800"/>
<dbReference type="CDD" id="cd00009">
    <property type="entry name" value="AAA"/>
    <property type="match status" value="1"/>
</dbReference>
<accession>A0A494X800</accession>
<dbReference type="InterPro" id="IPR027417">
    <property type="entry name" value="P-loop_NTPase"/>
</dbReference>
<dbReference type="EMBL" id="RBZV01000006">
    <property type="protein sequence ID" value="RKP46855.1"/>
    <property type="molecule type" value="Genomic_DNA"/>
</dbReference>
<comment type="caution">
    <text evidence="3">The sequence shown here is derived from an EMBL/GenBank/DDBJ whole genome shotgun (WGS) entry which is preliminary data.</text>
</comment>
<sequence length="300" mass="33124">MITLITGVPGSGKTLYAVWLARKLVKQGRRVVVDGIRDLAIDHVQVDEAWVRQWPEHVQPNDVVIIDEVQRYWPPVSVSTKPTEDIEKLHVHRHFGVDFILITQHPQRMNKTIRDLVGRHVHVRRMLGMNKALLYEWDSTRNPNGSLKDAVKTWWAYPKDVFKLYTSAELHTKPKAVVPKVLFVIPVALVALVVCVWLGYRSVVGMGTKSNGAAVPSPAAAGPTSAPVEVRSDGWRLVGAYAIDGMPYVLLADAAGRVRSVPREGFRGEGLRLEGAVDGVQVAVWTGVEQPAKMLGGTGK</sequence>
<feature type="domain" description="Zona occludens toxin N-terminal" evidence="2">
    <location>
        <begin position="1"/>
        <end position="168"/>
    </location>
</feature>
<dbReference type="OrthoDB" id="8809170at2"/>
<reference evidence="3 4" key="1">
    <citation type="submission" date="2018-10" db="EMBL/GenBank/DDBJ databases">
        <title>Paraburkholderia sp. 7MK8-2, isolated from soil.</title>
        <authorList>
            <person name="Gao Z.-H."/>
            <person name="Qiu L.-H."/>
        </authorList>
    </citation>
    <scope>NUCLEOTIDE SEQUENCE [LARGE SCALE GENOMIC DNA]</scope>
    <source>
        <strain evidence="3 4">7MK8-2</strain>
    </source>
</reference>
<keyword evidence="1" id="KW-1133">Transmembrane helix</keyword>
<protein>
    <submittedName>
        <fullName evidence="3">AAA family ATPase</fullName>
    </submittedName>
</protein>
<keyword evidence="4" id="KW-1185">Reference proteome</keyword>
<dbReference type="Proteomes" id="UP000280434">
    <property type="component" value="Unassembled WGS sequence"/>
</dbReference>
<proteinExistence type="predicted"/>
<dbReference type="SUPFAM" id="SSF52540">
    <property type="entry name" value="P-loop containing nucleoside triphosphate hydrolases"/>
    <property type="match status" value="1"/>
</dbReference>
<evidence type="ECO:0000313" key="4">
    <source>
        <dbReference type="Proteomes" id="UP000280434"/>
    </source>
</evidence>
<dbReference type="InterPro" id="IPR008900">
    <property type="entry name" value="Zot_N"/>
</dbReference>
<dbReference type="Gene3D" id="3.40.50.300">
    <property type="entry name" value="P-loop containing nucleotide triphosphate hydrolases"/>
    <property type="match status" value="1"/>
</dbReference>
<keyword evidence="1" id="KW-0472">Membrane</keyword>
<evidence type="ECO:0000259" key="2">
    <source>
        <dbReference type="Pfam" id="PF05707"/>
    </source>
</evidence>
<dbReference type="Pfam" id="PF05707">
    <property type="entry name" value="Zot"/>
    <property type="match status" value="1"/>
</dbReference>
<gene>
    <name evidence="3" type="ORF">D7S89_15975</name>
</gene>
<evidence type="ECO:0000256" key="1">
    <source>
        <dbReference type="SAM" id="Phobius"/>
    </source>
</evidence>
<evidence type="ECO:0000313" key="3">
    <source>
        <dbReference type="EMBL" id="RKP46855.1"/>
    </source>
</evidence>
<feature type="transmembrane region" description="Helical" evidence="1">
    <location>
        <begin position="181"/>
        <end position="200"/>
    </location>
</feature>
<name>A0A494X800_9BURK</name>
<keyword evidence="1" id="KW-0812">Transmembrane</keyword>
<organism evidence="3 4">
    <name type="scientific">Trinickia fusca</name>
    <dbReference type="NCBI Taxonomy" id="2419777"/>
    <lineage>
        <taxon>Bacteria</taxon>
        <taxon>Pseudomonadati</taxon>
        <taxon>Pseudomonadota</taxon>
        <taxon>Betaproteobacteria</taxon>
        <taxon>Burkholderiales</taxon>
        <taxon>Burkholderiaceae</taxon>
        <taxon>Trinickia</taxon>
    </lineage>
</organism>